<proteinExistence type="predicted"/>
<reference evidence="1 2" key="1">
    <citation type="journal article" date="2022" name="bioRxiv">
        <title>An ancient truncated duplication of the anti-Mullerian hormone receptor type 2 gene is a potential conserved master sex determinant in the Pangasiidae catfish family.</title>
        <authorList>
            <person name="Wen M."/>
            <person name="Pan Q."/>
            <person name="Jouanno E."/>
            <person name="Montfort J."/>
            <person name="Zahm M."/>
            <person name="Cabau C."/>
            <person name="Klopp C."/>
            <person name="Iampietro C."/>
            <person name="Roques C."/>
            <person name="Bouchez O."/>
            <person name="Castinel A."/>
            <person name="Donnadieu C."/>
            <person name="Parrinello H."/>
            <person name="Poncet C."/>
            <person name="Belmonte E."/>
            <person name="Gautier V."/>
            <person name="Avarre J.-C."/>
            <person name="Dugue R."/>
            <person name="Gustiano R."/>
            <person name="Ha T.T.T."/>
            <person name="Campet M."/>
            <person name="Sriphairoj K."/>
            <person name="Ribolli J."/>
            <person name="de Almeida F.L."/>
            <person name="Desvignes T."/>
            <person name="Postlethwait J.H."/>
            <person name="Bucao C.F."/>
            <person name="Robinson-Rechavi M."/>
            <person name="Bobe J."/>
            <person name="Herpin A."/>
            <person name="Guiguen Y."/>
        </authorList>
    </citation>
    <scope>NUCLEOTIDE SEQUENCE [LARGE SCALE GENOMIC DNA]</scope>
    <source>
        <strain evidence="1">YG-Dec2019</strain>
    </source>
</reference>
<sequence length="162" mass="18337">MNFVTVDEVGEEEEEKQEQLHEAKVEEEKPITRRGGRPKKRSRQTPVRKSAQGKRGKSSNQVEELPENTPGEEPASIDNMPSSATNSVDINSSCVDFVVPKTGLFCKLCSLFYRKEETAKKTDCSSLRHYQNMQKYYEKLKTQQTQSGSSTQTPSTKNFSSH</sequence>
<organism evidence="1 2">
    <name type="scientific">Pangasianodon gigas</name>
    <name type="common">Mekong giant catfish</name>
    <name type="synonym">Pangasius gigas</name>
    <dbReference type="NCBI Taxonomy" id="30993"/>
    <lineage>
        <taxon>Eukaryota</taxon>
        <taxon>Metazoa</taxon>
        <taxon>Chordata</taxon>
        <taxon>Craniata</taxon>
        <taxon>Vertebrata</taxon>
        <taxon>Euteleostomi</taxon>
        <taxon>Actinopterygii</taxon>
        <taxon>Neopterygii</taxon>
        <taxon>Teleostei</taxon>
        <taxon>Ostariophysi</taxon>
        <taxon>Siluriformes</taxon>
        <taxon>Pangasiidae</taxon>
        <taxon>Pangasianodon</taxon>
    </lineage>
</organism>
<protein>
    <submittedName>
        <fullName evidence="1">Uncharacterized protein</fullName>
    </submittedName>
</protein>
<dbReference type="EMBL" id="CM040457">
    <property type="protein sequence ID" value="MCI4377356.1"/>
    <property type="molecule type" value="Genomic_DNA"/>
</dbReference>
<accession>A0ACC5WEP8</accession>
<gene>
    <name evidence="1" type="ORF">PGIGA_G00202690</name>
</gene>
<comment type="caution">
    <text evidence="1">The sequence shown here is derived from an EMBL/GenBank/DDBJ whole genome shotgun (WGS) entry which is preliminary data.</text>
</comment>
<dbReference type="Proteomes" id="UP000829447">
    <property type="component" value="Linkage Group LG4"/>
</dbReference>
<keyword evidence="2" id="KW-1185">Reference proteome</keyword>
<evidence type="ECO:0000313" key="2">
    <source>
        <dbReference type="Proteomes" id="UP000829447"/>
    </source>
</evidence>
<name>A0ACC5WEP8_PANGG</name>
<evidence type="ECO:0000313" key="1">
    <source>
        <dbReference type="EMBL" id="MCI4377356.1"/>
    </source>
</evidence>